<dbReference type="PANTHER" id="PTHR28620:SF1">
    <property type="entry name" value="CENP-V_GFA DOMAIN-CONTAINING PROTEIN"/>
    <property type="match status" value="1"/>
</dbReference>
<keyword evidence="7" id="KW-1185">Reference proteome</keyword>
<proteinExistence type="inferred from homology"/>
<dbReference type="RefSeq" id="XP_025526677.1">
    <property type="nucleotide sequence ID" value="XM_025676664.1"/>
</dbReference>
<protein>
    <recommendedName>
        <fullName evidence="5">CENP-V/GFA domain-containing protein</fullName>
    </recommendedName>
</protein>
<comment type="similarity">
    <text evidence="1">Belongs to the Gfa family.</text>
</comment>
<keyword evidence="2" id="KW-0479">Metal-binding</keyword>
<organism evidence="6 7">
    <name type="scientific">Aspergillus japonicus CBS 114.51</name>
    <dbReference type="NCBI Taxonomy" id="1448312"/>
    <lineage>
        <taxon>Eukaryota</taxon>
        <taxon>Fungi</taxon>
        <taxon>Dikarya</taxon>
        <taxon>Ascomycota</taxon>
        <taxon>Pezizomycotina</taxon>
        <taxon>Eurotiomycetes</taxon>
        <taxon>Eurotiomycetidae</taxon>
        <taxon>Eurotiales</taxon>
        <taxon>Aspergillaceae</taxon>
        <taxon>Aspergillus</taxon>
        <taxon>Aspergillus subgen. Circumdati</taxon>
    </lineage>
</organism>
<evidence type="ECO:0000256" key="2">
    <source>
        <dbReference type="ARBA" id="ARBA00022723"/>
    </source>
</evidence>
<dbReference type="SUPFAM" id="SSF51316">
    <property type="entry name" value="Mss4-like"/>
    <property type="match status" value="2"/>
</dbReference>
<dbReference type="Proteomes" id="UP000249497">
    <property type="component" value="Unassembled WGS sequence"/>
</dbReference>
<dbReference type="GeneID" id="37180357"/>
<dbReference type="PROSITE" id="PS51891">
    <property type="entry name" value="CENP_V_GFA"/>
    <property type="match status" value="2"/>
</dbReference>
<evidence type="ECO:0000259" key="5">
    <source>
        <dbReference type="PROSITE" id="PS51891"/>
    </source>
</evidence>
<gene>
    <name evidence="6" type="ORF">BO86DRAFT_448809</name>
</gene>
<dbReference type="EMBL" id="KZ824800">
    <property type="protein sequence ID" value="RAH80783.1"/>
    <property type="molecule type" value="Genomic_DNA"/>
</dbReference>
<name>A0A8T8WY52_ASPJA</name>
<sequence length="305" mass="33793">MIQGEPTIHKYPGNCHCGSVRFEIHLASPFQTTFACPCSICAKAGCPWIFTQDDELKFTKGRDTLASYKTQMGEYEFCATCGTPITVRNHLTVAGQPGIGVSARALRDVNPFHLSVTKYALTYFSHRSVQLMIELPGLNRRLTPPREDEPASSAPEVQPTQQSPKTYTGGCHCGAIHITVTSAPLRDVQVKEDNCSICQRNANTCIYPTKCAVATQDPSSQLREYRFGRKFTGHRFCGVCGVQLYMHLYGPPAAVVARLSPEKQELVRRNLEIVPVRVQVLDGVEWEEIHVERSDEGTEGYVLGA</sequence>
<evidence type="ECO:0000256" key="3">
    <source>
        <dbReference type="ARBA" id="ARBA00022833"/>
    </source>
</evidence>
<feature type="domain" description="CENP-V/GFA" evidence="5">
    <location>
        <begin position="11"/>
        <end position="125"/>
    </location>
</feature>
<evidence type="ECO:0000313" key="6">
    <source>
        <dbReference type="EMBL" id="RAH80783.1"/>
    </source>
</evidence>
<reference evidence="6 7" key="1">
    <citation type="submission" date="2018-02" db="EMBL/GenBank/DDBJ databases">
        <title>The genomes of Aspergillus section Nigri reveals drivers in fungal speciation.</title>
        <authorList>
            <consortium name="DOE Joint Genome Institute"/>
            <person name="Vesth T.C."/>
            <person name="Nybo J."/>
            <person name="Theobald S."/>
            <person name="Brandl J."/>
            <person name="Frisvad J.C."/>
            <person name="Nielsen K.F."/>
            <person name="Lyhne E.K."/>
            <person name="Kogle M.E."/>
            <person name="Kuo A."/>
            <person name="Riley R."/>
            <person name="Clum A."/>
            <person name="Nolan M."/>
            <person name="Lipzen A."/>
            <person name="Salamov A."/>
            <person name="Henrissat B."/>
            <person name="Wiebenga A."/>
            <person name="De vries R.P."/>
            <person name="Grigoriev I.V."/>
            <person name="Mortensen U.H."/>
            <person name="Andersen M.R."/>
            <person name="Baker S.E."/>
        </authorList>
    </citation>
    <scope>NUCLEOTIDE SEQUENCE [LARGE SCALE GENOMIC DNA]</scope>
    <source>
        <strain evidence="6 7">CBS 114.51</strain>
    </source>
</reference>
<dbReference type="InterPro" id="IPR006913">
    <property type="entry name" value="CENP-V/GFA"/>
</dbReference>
<dbReference type="AlphaFoldDB" id="A0A8T8WY52"/>
<dbReference type="GO" id="GO:0016846">
    <property type="term" value="F:carbon-sulfur lyase activity"/>
    <property type="evidence" value="ECO:0007669"/>
    <property type="project" value="InterPro"/>
</dbReference>
<accession>A0A8T8WY52</accession>
<dbReference type="Gene3D" id="2.170.150.70">
    <property type="match status" value="2"/>
</dbReference>
<dbReference type="InterPro" id="IPR011057">
    <property type="entry name" value="Mss4-like_sf"/>
</dbReference>
<keyword evidence="3" id="KW-0862">Zinc</keyword>
<dbReference type="Pfam" id="PF04828">
    <property type="entry name" value="GFA"/>
    <property type="match status" value="2"/>
</dbReference>
<evidence type="ECO:0000256" key="1">
    <source>
        <dbReference type="ARBA" id="ARBA00005495"/>
    </source>
</evidence>
<dbReference type="OrthoDB" id="2993351at2759"/>
<dbReference type="PANTHER" id="PTHR28620">
    <property type="entry name" value="CENTROMERE PROTEIN V"/>
    <property type="match status" value="1"/>
</dbReference>
<evidence type="ECO:0000313" key="7">
    <source>
        <dbReference type="Proteomes" id="UP000249497"/>
    </source>
</evidence>
<evidence type="ECO:0000256" key="4">
    <source>
        <dbReference type="SAM" id="MobiDB-lite"/>
    </source>
</evidence>
<dbReference type="GO" id="GO:0046872">
    <property type="term" value="F:metal ion binding"/>
    <property type="evidence" value="ECO:0007669"/>
    <property type="project" value="UniProtKB-KW"/>
</dbReference>
<feature type="region of interest" description="Disordered" evidence="4">
    <location>
        <begin position="140"/>
        <end position="165"/>
    </location>
</feature>
<feature type="domain" description="CENP-V/GFA" evidence="5">
    <location>
        <begin position="167"/>
        <end position="287"/>
    </location>
</feature>
<dbReference type="InterPro" id="IPR052355">
    <property type="entry name" value="CENP-V-like"/>
</dbReference>